<dbReference type="Proteomes" id="UP001163823">
    <property type="component" value="Chromosome 13"/>
</dbReference>
<feature type="coiled-coil region" evidence="1">
    <location>
        <begin position="2"/>
        <end position="51"/>
    </location>
</feature>
<feature type="region of interest" description="Disordered" evidence="2">
    <location>
        <begin position="61"/>
        <end position="82"/>
    </location>
</feature>
<evidence type="ECO:0000256" key="1">
    <source>
        <dbReference type="SAM" id="Coils"/>
    </source>
</evidence>
<proteinExistence type="predicted"/>
<name>A0AAD7KWZ1_QUISA</name>
<dbReference type="EMBL" id="JARAOO010000013">
    <property type="protein sequence ID" value="KAJ7947387.1"/>
    <property type="molecule type" value="Genomic_DNA"/>
</dbReference>
<organism evidence="3 4">
    <name type="scientific">Quillaja saponaria</name>
    <name type="common">Soap bark tree</name>
    <dbReference type="NCBI Taxonomy" id="32244"/>
    <lineage>
        <taxon>Eukaryota</taxon>
        <taxon>Viridiplantae</taxon>
        <taxon>Streptophyta</taxon>
        <taxon>Embryophyta</taxon>
        <taxon>Tracheophyta</taxon>
        <taxon>Spermatophyta</taxon>
        <taxon>Magnoliopsida</taxon>
        <taxon>eudicotyledons</taxon>
        <taxon>Gunneridae</taxon>
        <taxon>Pentapetalae</taxon>
        <taxon>rosids</taxon>
        <taxon>fabids</taxon>
        <taxon>Fabales</taxon>
        <taxon>Quillajaceae</taxon>
        <taxon>Quillaja</taxon>
    </lineage>
</organism>
<dbReference type="AlphaFoldDB" id="A0AAD7KWZ1"/>
<comment type="caution">
    <text evidence="3">The sequence shown here is derived from an EMBL/GenBank/DDBJ whole genome shotgun (WGS) entry which is preliminary data.</text>
</comment>
<sequence length="127" mass="13919">MVTQTQVELQMLETKIKGVQETVQRAMNQRMDEQDTRIEELSQQNDDRLRQIMKEFCRMIGGVNPNSNPNPPGNNGSGIPGFKGVSGFQLGGGLGGIAGLYFGQQVREAPILGNSQIPDMPREMNGV</sequence>
<accession>A0AAD7KWZ1</accession>
<gene>
    <name evidence="3" type="ORF">O6P43_032199</name>
</gene>
<protein>
    <submittedName>
        <fullName evidence="3">Uncharacterized protein</fullName>
    </submittedName>
</protein>
<dbReference type="KEGG" id="qsa:O6P43_032199"/>
<keyword evidence="1" id="KW-0175">Coiled coil</keyword>
<reference evidence="3" key="1">
    <citation type="journal article" date="2023" name="Science">
        <title>Elucidation of the pathway for biosynthesis of saponin adjuvants from the soapbark tree.</title>
        <authorList>
            <person name="Reed J."/>
            <person name="Orme A."/>
            <person name="El-Demerdash A."/>
            <person name="Owen C."/>
            <person name="Martin L.B.B."/>
            <person name="Misra R.C."/>
            <person name="Kikuchi S."/>
            <person name="Rejzek M."/>
            <person name="Martin A.C."/>
            <person name="Harkess A."/>
            <person name="Leebens-Mack J."/>
            <person name="Louveau T."/>
            <person name="Stephenson M.J."/>
            <person name="Osbourn A."/>
        </authorList>
    </citation>
    <scope>NUCLEOTIDE SEQUENCE</scope>
    <source>
        <strain evidence="3">S10</strain>
    </source>
</reference>
<evidence type="ECO:0000256" key="2">
    <source>
        <dbReference type="SAM" id="MobiDB-lite"/>
    </source>
</evidence>
<evidence type="ECO:0000313" key="4">
    <source>
        <dbReference type="Proteomes" id="UP001163823"/>
    </source>
</evidence>
<evidence type="ECO:0000313" key="3">
    <source>
        <dbReference type="EMBL" id="KAJ7947387.1"/>
    </source>
</evidence>
<keyword evidence="4" id="KW-1185">Reference proteome</keyword>